<dbReference type="OrthoDB" id="1173626at2"/>
<reference evidence="1 2" key="1">
    <citation type="submission" date="2017-08" db="EMBL/GenBank/DDBJ databases">
        <title>The complete genome sequence of Maribacter sp. B1, isolated from deep-sea sediment.</title>
        <authorList>
            <person name="Wu Y.-H."/>
            <person name="Cheng H."/>
            <person name="Xu X.-W."/>
        </authorList>
    </citation>
    <scope>NUCLEOTIDE SEQUENCE [LARGE SCALE GENOMIC DNA]</scope>
    <source>
        <strain evidence="1 2">B1</strain>
    </source>
</reference>
<name>A0A223V6P1_9FLAO</name>
<evidence type="ECO:0000313" key="1">
    <source>
        <dbReference type="EMBL" id="ASV30962.1"/>
    </source>
</evidence>
<proteinExistence type="predicted"/>
<dbReference type="RefSeq" id="WP_094997576.1">
    <property type="nucleotide sequence ID" value="NZ_BMJL01000007.1"/>
</dbReference>
<dbReference type="EMBL" id="CP022957">
    <property type="protein sequence ID" value="ASV30962.1"/>
    <property type="molecule type" value="Genomic_DNA"/>
</dbReference>
<keyword evidence="2" id="KW-1185">Reference proteome</keyword>
<protein>
    <submittedName>
        <fullName evidence="1">Uncharacterized protein</fullName>
    </submittedName>
</protein>
<organism evidence="1 2">
    <name type="scientific">Maribacter cobaltidurans</name>
    <dbReference type="NCBI Taxonomy" id="1178778"/>
    <lineage>
        <taxon>Bacteria</taxon>
        <taxon>Pseudomonadati</taxon>
        <taxon>Bacteroidota</taxon>
        <taxon>Flavobacteriia</taxon>
        <taxon>Flavobacteriales</taxon>
        <taxon>Flavobacteriaceae</taxon>
        <taxon>Maribacter</taxon>
    </lineage>
</organism>
<evidence type="ECO:0000313" key="2">
    <source>
        <dbReference type="Proteomes" id="UP000215244"/>
    </source>
</evidence>
<accession>A0A223V6P1</accession>
<gene>
    <name evidence="1" type="ORF">CJ263_12455</name>
</gene>
<dbReference type="Proteomes" id="UP000215244">
    <property type="component" value="Chromosome"/>
</dbReference>
<dbReference type="AlphaFoldDB" id="A0A223V6P1"/>
<sequence length="262" mass="30037">MSETLYKVLDFSRPIGRQSFREVISELDGHSPSHKKSALSEGQLKTLIAAIFTYGLHYDEVPKEQRELLLKAILEDKQPLFDLSQTFGRHLMNNLGNSAKLQMEALKNIEYDFKRPLSNEPLVDFVEMELLDQTTSYRKWEYGRFSVVYMAAHLSKHVGWESMEKTVKEKKLLPEGYLKSLGKELENARYGLDAHEQLLLHLIVKAKLWPKKTTMADYLLAGSITQQHILGLSLRSEKLANALVNAIERTPTINRRRGGPKL</sequence>
<dbReference type="KEGG" id="marb:CJ263_12455"/>